<dbReference type="Gene3D" id="3.30.450.20">
    <property type="entry name" value="PAS domain"/>
    <property type="match status" value="1"/>
</dbReference>
<reference evidence="1 2" key="2">
    <citation type="journal article" date="2016" name="Genome Announc.">
        <title>Complete Genome Sequence of Algoriphagus sp. Strain M8-2, Isolated from a Brackish Lake.</title>
        <authorList>
            <person name="Muraguchi Y."/>
            <person name="Kushimoto K."/>
            <person name="Ohtsubo Y."/>
            <person name="Suzuki T."/>
            <person name="Dohra H."/>
            <person name="Kimbara K."/>
            <person name="Shintani M."/>
        </authorList>
    </citation>
    <scope>NUCLEOTIDE SEQUENCE [LARGE SCALE GENOMIC DNA]</scope>
    <source>
        <strain evidence="1 2">M8-2</strain>
    </source>
</reference>
<dbReference type="EMBL" id="CP012836">
    <property type="protein sequence ID" value="AMQ57334.1"/>
    <property type="molecule type" value="Genomic_DNA"/>
</dbReference>
<dbReference type="AlphaFoldDB" id="A0A142EQC9"/>
<dbReference type="STRING" id="1727163.AO498_12880"/>
<dbReference type="Proteomes" id="UP000073816">
    <property type="component" value="Chromosome"/>
</dbReference>
<dbReference type="KEGG" id="alm:AO498_12880"/>
<sequence length="332" mass="38482">MRYVLIFVLGVLLSSCQSQTEDRQSSLDLLDELILEMERQGEVMSMAMDTLAHIYEMRINNRDSLLSHSDPNRYVFDGPFSINQRMEDTIFSSLIILTTTPDLKKAQEEVVMTNFLDEEFRKFYSKNKLVTQIYSNSSNQVSRVFPSYDAKNIVDPTIDVTQFNFFYEADRIHNPSKGLVWIPDAYIDPAGKGWILSLVHPIYEKDSLFAVLGVDFTVDDIINAYLEKYDGQYLLVNRKGDIVAGKSGAIEAISMPPLKNHVYRETVRSVNFRVSDFNLFNSKSEEVRTMAKDFLMNNKDEFFFKKENSLIKAYCRPFQSIDWFLIEIVPKY</sequence>
<gene>
    <name evidence="1" type="ORF">AO498_12880</name>
</gene>
<accession>A0A142EQC9</accession>
<evidence type="ECO:0000313" key="2">
    <source>
        <dbReference type="Proteomes" id="UP000073816"/>
    </source>
</evidence>
<dbReference type="OrthoDB" id="9770795at2"/>
<protein>
    <recommendedName>
        <fullName evidence="3">Cache domain-containing protein</fullName>
    </recommendedName>
</protein>
<evidence type="ECO:0008006" key="3">
    <source>
        <dbReference type="Google" id="ProtNLM"/>
    </source>
</evidence>
<dbReference type="PROSITE" id="PS51257">
    <property type="entry name" value="PROKAR_LIPOPROTEIN"/>
    <property type="match status" value="1"/>
</dbReference>
<keyword evidence="2" id="KW-1185">Reference proteome</keyword>
<name>A0A142EQC9_9BACT</name>
<reference evidence="2" key="1">
    <citation type="submission" date="2015-09" db="EMBL/GenBank/DDBJ databases">
        <title>Complete sequence of Algoriphagus sp. M8-2.</title>
        <authorList>
            <person name="Shintani M."/>
        </authorList>
    </citation>
    <scope>NUCLEOTIDE SEQUENCE [LARGE SCALE GENOMIC DNA]</scope>
    <source>
        <strain evidence="2">M8-2</strain>
    </source>
</reference>
<dbReference type="PATRIC" id="fig|1727163.4.peg.2690"/>
<organism evidence="1 2">
    <name type="scientific">Algoriphagus sanaruensis</name>
    <dbReference type="NCBI Taxonomy" id="1727163"/>
    <lineage>
        <taxon>Bacteria</taxon>
        <taxon>Pseudomonadati</taxon>
        <taxon>Bacteroidota</taxon>
        <taxon>Cytophagia</taxon>
        <taxon>Cytophagales</taxon>
        <taxon>Cyclobacteriaceae</taxon>
        <taxon>Algoriphagus</taxon>
    </lineage>
</organism>
<dbReference type="RefSeq" id="WP_067548363.1">
    <property type="nucleotide sequence ID" value="NZ_CP012836.1"/>
</dbReference>
<proteinExistence type="predicted"/>
<dbReference type="CDD" id="cd18773">
    <property type="entry name" value="PDC1_HK_sensor"/>
    <property type="match status" value="1"/>
</dbReference>
<evidence type="ECO:0000313" key="1">
    <source>
        <dbReference type="EMBL" id="AMQ57334.1"/>
    </source>
</evidence>